<evidence type="ECO:0000256" key="6">
    <source>
        <dbReference type="ARBA" id="ARBA00022833"/>
    </source>
</evidence>
<keyword evidence="14" id="KW-1185">Reference proteome</keyword>
<evidence type="ECO:0000256" key="4">
    <source>
        <dbReference type="ARBA" id="ARBA00022723"/>
    </source>
</evidence>
<dbReference type="Gene3D" id="3.40.50.1970">
    <property type="match status" value="1"/>
</dbReference>
<keyword evidence="6" id="KW-0862">Zinc</keyword>
<sequence length="341" mass="38518">MTTQTHQFQHATTKYYLGESLANLGNYVNKDRTILLLDENVDQQYADVLPGWKKLVVPDGEEHKNMEVLEQIIDGLIELEADRKTMLVGIGGGMLTDMTGFVASIYMRGLPFGFIPSTLLAQVDASIGGKNGVSHGMHKNMLGTIRQPEFILFDYSLPLTMPETEWCNGFAEIIKYACIYDAELFSYLEANKDKALAQDVSVLQFLVERSVEIKTKFVLEDEFESGVRRWLNFGHTLGHAVEKLESIAHGQAVAIGMVAAAKISEKINKLPSEQTNRLIRLINDYRLPVTMTSNKEEVFNIFKLDKKREKDHIHFVLLNEIGKATTQPILLDELKQILQEL</sequence>
<evidence type="ECO:0000256" key="3">
    <source>
        <dbReference type="ARBA" id="ARBA00003485"/>
    </source>
</evidence>
<dbReference type="PANTHER" id="PTHR43622:SF1">
    <property type="entry name" value="3-DEHYDROQUINATE SYNTHASE"/>
    <property type="match status" value="1"/>
</dbReference>
<dbReference type="GO" id="GO:0009423">
    <property type="term" value="P:chorismate biosynthetic process"/>
    <property type="evidence" value="ECO:0007669"/>
    <property type="project" value="UniProtKB-UniRule"/>
</dbReference>
<evidence type="ECO:0000256" key="5">
    <source>
        <dbReference type="ARBA" id="ARBA00022741"/>
    </source>
</evidence>
<dbReference type="Pfam" id="PF01761">
    <property type="entry name" value="DHQ_synthase"/>
    <property type="match status" value="1"/>
</dbReference>
<protein>
    <recommendedName>
        <fullName evidence="10">3-dehydroquinate synthase</fullName>
        <ecNumber evidence="10">4.2.3.4</ecNumber>
    </recommendedName>
</protein>
<keyword evidence="8" id="KW-0456">Lyase</keyword>
<reference evidence="13 14" key="1">
    <citation type="submission" date="2016-11" db="EMBL/GenBank/DDBJ databases">
        <authorList>
            <person name="Jaros S."/>
            <person name="Januszkiewicz K."/>
            <person name="Wedrychowicz H."/>
        </authorList>
    </citation>
    <scope>NUCLEOTIDE SEQUENCE [LARGE SCALE GENOMIC DNA]</scope>
    <source>
        <strain evidence="13 14">DSM 24787</strain>
    </source>
</reference>
<evidence type="ECO:0000256" key="7">
    <source>
        <dbReference type="ARBA" id="ARBA00023027"/>
    </source>
</evidence>
<dbReference type="STRING" id="536979.SAMN04488055_2737"/>
<dbReference type="InterPro" id="IPR016037">
    <property type="entry name" value="DHQ_synth_AroB"/>
</dbReference>
<dbReference type="Gene3D" id="1.20.1090.10">
    <property type="entry name" value="Dehydroquinate synthase-like - alpha domain"/>
    <property type="match status" value="1"/>
</dbReference>
<evidence type="ECO:0000256" key="9">
    <source>
        <dbReference type="ARBA" id="ARBA00023285"/>
    </source>
</evidence>
<accession>A0A1N6GES0</accession>
<dbReference type="Proteomes" id="UP000185003">
    <property type="component" value="Unassembled WGS sequence"/>
</dbReference>
<dbReference type="Pfam" id="PF24621">
    <property type="entry name" value="DHQS_C"/>
    <property type="match status" value="1"/>
</dbReference>
<organism evidence="13 14">
    <name type="scientific">Chitinophaga niabensis</name>
    <dbReference type="NCBI Taxonomy" id="536979"/>
    <lineage>
        <taxon>Bacteria</taxon>
        <taxon>Pseudomonadati</taxon>
        <taxon>Bacteroidota</taxon>
        <taxon>Chitinophagia</taxon>
        <taxon>Chitinophagales</taxon>
        <taxon>Chitinophagaceae</taxon>
        <taxon>Chitinophaga</taxon>
    </lineage>
</organism>
<proteinExistence type="predicted"/>
<dbReference type="SUPFAM" id="SSF56796">
    <property type="entry name" value="Dehydroquinate synthase-like"/>
    <property type="match status" value="1"/>
</dbReference>
<dbReference type="GO" id="GO:0003856">
    <property type="term" value="F:3-dehydroquinate synthase activity"/>
    <property type="evidence" value="ECO:0007669"/>
    <property type="project" value="UniProtKB-UniRule"/>
</dbReference>
<dbReference type="GO" id="GO:0009073">
    <property type="term" value="P:aromatic amino acid family biosynthetic process"/>
    <property type="evidence" value="ECO:0007669"/>
    <property type="project" value="InterPro"/>
</dbReference>
<dbReference type="EMBL" id="FSRA01000001">
    <property type="protein sequence ID" value="SIO06079.1"/>
    <property type="molecule type" value="Genomic_DNA"/>
</dbReference>
<keyword evidence="7" id="KW-0520">NAD</keyword>
<dbReference type="GO" id="GO:0005737">
    <property type="term" value="C:cytoplasm"/>
    <property type="evidence" value="ECO:0007669"/>
    <property type="project" value="InterPro"/>
</dbReference>
<dbReference type="NCBIfam" id="TIGR01357">
    <property type="entry name" value="aroB"/>
    <property type="match status" value="1"/>
</dbReference>
<evidence type="ECO:0000259" key="11">
    <source>
        <dbReference type="Pfam" id="PF01761"/>
    </source>
</evidence>
<feature type="domain" description="3-dehydroquinate synthase C-terminal" evidence="12">
    <location>
        <begin position="169"/>
        <end position="307"/>
    </location>
</feature>
<keyword evidence="9" id="KW-0170">Cobalt</keyword>
<name>A0A1N6GES0_9BACT</name>
<dbReference type="PIRSF" id="PIRSF001455">
    <property type="entry name" value="DHQ_synth"/>
    <property type="match status" value="1"/>
</dbReference>
<dbReference type="RefSeq" id="WP_074239768.1">
    <property type="nucleotide sequence ID" value="NZ_FSRA01000001.1"/>
</dbReference>
<dbReference type="PANTHER" id="PTHR43622">
    <property type="entry name" value="3-DEHYDROQUINATE SYNTHASE"/>
    <property type="match status" value="1"/>
</dbReference>
<dbReference type="InterPro" id="IPR050071">
    <property type="entry name" value="Dehydroquinate_synthase"/>
</dbReference>
<evidence type="ECO:0000313" key="13">
    <source>
        <dbReference type="EMBL" id="SIO06079.1"/>
    </source>
</evidence>
<dbReference type="CDD" id="cd08195">
    <property type="entry name" value="DHQS"/>
    <property type="match status" value="1"/>
</dbReference>
<gene>
    <name evidence="13" type="ORF">SAMN04488055_2737</name>
</gene>
<feature type="domain" description="3-dehydroquinate synthase N-terminal" evidence="11">
    <location>
        <begin position="55"/>
        <end position="166"/>
    </location>
</feature>
<evidence type="ECO:0000256" key="1">
    <source>
        <dbReference type="ARBA" id="ARBA00001911"/>
    </source>
</evidence>
<dbReference type="OrthoDB" id="9806583at2"/>
<keyword evidence="5" id="KW-0547">Nucleotide-binding</keyword>
<evidence type="ECO:0000256" key="2">
    <source>
        <dbReference type="ARBA" id="ARBA00001941"/>
    </source>
</evidence>
<dbReference type="EC" id="4.2.3.4" evidence="10"/>
<dbReference type="InterPro" id="IPR056179">
    <property type="entry name" value="DHQS_C"/>
</dbReference>
<evidence type="ECO:0000256" key="10">
    <source>
        <dbReference type="NCBIfam" id="TIGR01357"/>
    </source>
</evidence>
<dbReference type="GO" id="GO:0046872">
    <property type="term" value="F:metal ion binding"/>
    <property type="evidence" value="ECO:0007669"/>
    <property type="project" value="UniProtKB-KW"/>
</dbReference>
<dbReference type="GO" id="GO:0000166">
    <property type="term" value="F:nucleotide binding"/>
    <property type="evidence" value="ECO:0007669"/>
    <property type="project" value="UniProtKB-KW"/>
</dbReference>
<dbReference type="InterPro" id="IPR030963">
    <property type="entry name" value="DHQ_synth_fam"/>
</dbReference>
<dbReference type="AlphaFoldDB" id="A0A1N6GES0"/>
<evidence type="ECO:0000256" key="8">
    <source>
        <dbReference type="ARBA" id="ARBA00023239"/>
    </source>
</evidence>
<evidence type="ECO:0000259" key="12">
    <source>
        <dbReference type="Pfam" id="PF24621"/>
    </source>
</evidence>
<comment type="cofactor">
    <cofactor evidence="2">
        <name>Co(2+)</name>
        <dbReference type="ChEBI" id="CHEBI:48828"/>
    </cofactor>
</comment>
<comment type="cofactor">
    <cofactor evidence="1">
        <name>NAD(+)</name>
        <dbReference type="ChEBI" id="CHEBI:57540"/>
    </cofactor>
</comment>
<keyword evidence="4" id="KW-0479">Metal-binding</keyword>
<evidence type="ECO:0000313" key="14">
    <source>
        <dbReference type="Proteomes" id="UP000185003"/>
    </source>
</evidence>
<dbReference type="InterPro" id="IPR030960">
    <property type="entry name" value="DHQS/DOIS_N"/>
</dbReference>
<comment type="function">
    <text evidence="3">Catalyzes the conversion of 3-deoxy-D-arabino-heptulosonate 7-phosphate (DAHP) to dehydroquinate (DHQ).</text>
</comment>